<dbReference type="EMBL" id="VNHM01000009">
    <property type="protein sequence ID" value="TYO95133.1"/>
    <property type="molecule type" value="Genomic_DNA"/>
</dbReference>
<reference evidence="3 4" key="1">
    <citation type="submission" date="2019-07" db="EMBL/GenBank/DDBJ databases">
        <title>Genomic Encyclopedia of Type Strains, Phase I: the one thousand microbial genomes (KMG-I) project.</title>
        <authorList>
            <person name="Kyrpides N."/>
        </authorList>
    </citation>
    <scope>NUCLEOTIDE SEQUENCE [LARGE SCALE GENOMIC DNA]</scope>
    <source>
        <strain evidence="3 4">DSM 6562</strain>
    </source>
</reference>
<evidence type="ECO:0000256" key="2">
    <source>
        <dbReference type="SAM" id="MobiDB-lite"/>
    </source>
</evidence>
<comment type="caution">
    <text evidence="3">The sequence shown here is derived from an EMBL/GenBank/DDBJ whole genome shotgun (WGS) entry which is preliminary data.</text>
</comment>
<dbReference type="AlphaFoldDB" id="A0A5S4ZR88"/>
<feature type="compositionally biased region" description="Acidic residues" evidence="2">
    <location>
        <begin position="35"/>
        <end position="48"/>
    </location>
</feature>
<organism evidence="3 4">
    <name type="scientific">Desulfallas thermosapovorans DSM 6562</name>
    <dbReference type="NCBI Taxonomy" id="1121431"/>
    <lineage>
        <taxon>Bacteria</taxon>
        <taxon>Bacillati</taxon>
        <taxon>Bacillota</taxon>
        <taxon>Clostridia</taxon>
        <taxon>Eubacteriales</taxon>
        <taxon>Desulfallaceae</taxon>
        <taxon>Desulfallas</taxon>
    </lineage>
</organism>
<feature type="coiled-coil region" evidence="1">
    <location>
        <begin position="61"/>
        <end position="95"/>
    </location>
</feature>
<evidence type="ECO:0000256" key="1">
    <source>
        <dbReference type="SAM" id="Coils"/>
    </source>
</evidence>
<name>A0A5S4ZR88_9FIRM</name>
<evidence type="ECO:0000313" key="3">
    <source>
        <dbReference type="EMBL" id="TYO95133.1"/>
    </source>
</evidence>
<dbReference type="RefSeq" id="WP_166511867.1">
    <property type="nucleotide sequence ID" value="NZ_VNHM01000009.1"/>
</dbReference>
<proteinExistence type="predicted"/>
<keyword evidence="4" id="KW-1185">Reference proteome</keyword>
<keyword evidence="1" id="KW-0175">Coiled coil</keyword>
<protein>
    <submittedName>
        <fullName evidence="3">Uncharacterized protein</fullName>
    </submittedName>
</protein>
<feature type="compositionally biased region" description="Low complexity" evidence="2">
    <location>
        <begin position="216"/>
        <end position="229"/>
    </location>
</feature>
<feature type="region of interest" description="Disordered" evidence="2">
    <location>
        <begin position="1"/>
        <end position="55"/>
    </location>
</feature>
<accession>A0A5S4ZR88</accession>
<feature type="region of interest" description="Disordered" evidence="2">
    <location>
        <begin position="212"/>
        <end position="248"/>
    </location>
</feature>
<feature type="compositionally biased region" description="Basic and acidic residues" evidence="2">
    <location>
        <begin position="231"/>
        <end position="246"/>
    </location>
</feature>
<dbReference type="Proteomes" id="UP000323166">
    <property type="component" value="Unassembled WGS sequence"/>
</dbReference>
<gene>
    <name evidence="3" type="ORF">LX24_01862</name>
</gene>
<evidence type="ECO:0000313" key="4">
    <source>
        <dbReference type="Proteomes" id="UP000323166"/>
    </source>
</evidence>
<sequence>MPTDDQMIKDIFGGDTGDPAPNNDNDPELKKAPEQDPDTPPEEPEQDPEPEKLYAGKYKTVEELEAAYKEAERGFHNDRQEKAELKRQLDELKAMLTPKPKEQDPKEYREKLIERLMEAPDEVVTELAEQIADRKLQERLGPVMPVIQQQIVNNQVQQFMSAVPDAVEYANDMAAILQAKPDLINQPGWLEKAYMQAKIARLEAKVSKATGDDKAAQAAAAKQAAAMPKGGKGEPPKPETEEEKMRKAIFGDFNGKRKMFDF</sequence>